<dbReference type="Proteomes" id="UP000738431">
    <property type="component" value="Chromosome"/>
</dbReference>
<accession>A0ABZ1C9X3</accession>
<evidence type="ECO:0000256" key="1">
    <source>
        <dbReference type="SAM" id="Phobius"/>
    </source>
</evidence>
<evidence type="ECO:0000313" key="3">
    <source>
        <dbReference type="Proteomes" id="UP000738431"/>
    </source>
</evidence>
<evidence type="ECO:0000313" key="2">
    <source>
        <dbReference type="EMBL" id="WRQ88028.1"/>
    </source>
</evidence>
<name>A0ABZ1C9X3_9BACT</name>
<reference evidence="2 3" key="1">
    <citation type="submission" date="2021-08" db="EMBL/GenBank/DDBJ databases">
        <authorList>
            <person name="Zhang D."/>
            <person name="Zhang A."/>
            <person name="Wang L."/>
        </authorList>
    </citation>
    <scope>NUCLEOTIDE SEQUENCE [LARGE SCALE GENOMIC DNA]</scope>
    <source>
        <strain evidence="2 3">WL0086</strain>
    </source>
</reference>
<reference evidence="2 3" key="2">
    <citation type="submission" date="2023-12" db="EMBL/GenBank/DDBJ databases">
        <title>Description of an unclassified Opitutus bacterium of Verrucomicrobiota.</title>
        <authorList>
            <person name="Zhang D.-F."/>
        </authorList>
    </citation>
    <scope>NUCLEOTIDE SEQUENCE [LARGE SCALE GENOMIC DNA]</scope>
    <source>
        <strain evidence="2 3">WL0086</strain>
    </source>
</reference>
<keyword evidence="3" id="KW-1185">Reference proteome</keyword>
<dbReference type="RefSeq" id="WP_221028937.1">
    <property type="nucleotide sequence ID" value="NZ_CP139781.1"/>
</dbReference>
<sequence>MARPLPPPPECANCGADIPPQAKSCPECGADERTGWRETDIYDGIDLPPEAWDEEPSAPLRDTRRDVGGLPWYWWATGLFLLVAIAMAFLGLR</sequence>
<gene>
    <name evidence="2" type="ORF">K1X11_001315</name>
</gene>
<feature type="transmembrane region" description="Helical" evidence="1">
    <location>
        <begin position="72"/>
        <end position="92"/>
    </location>
</feature>
<proteinExistence type="predicted"/>
<keyword evidence="1" id="KW-0472">Membrane</keyword>
<keyword evidence="1" id="KW-0812">Transmembrane</keyword>
<protein>
    <submittedName>
        <fullName evidence="2">Zinc-ribbon domain-containing protein</fullName>
    </submittedName>
</protein>
<keyword evidence="1" id="KW-1133">Transmembrane helix</keyword>
<dbReference type="EMBL" id="CP139781">
    <property type="protein sequence ID" value="WRQ88028.1"/>
    <property type="molecule type" value="Genomic_DNA"/>
</dbReference>
<organism evidence="2 3">
    <name type="scientific">Actomonas aquatica</name>
    <dbReference type="NCBI Taxonomy" id="2866162"/>
    <lineage>
        <taxon>Bacteria</taxon>
        <taxon>Pseudomonadati</taxon>
        <taxon>Verrucomicrobiota</taxon>
        <taxon>Opitutia</taxon>
        <taxon>Opitutales</taxon>
        <taxon>Opitutaceae</taxon>
        <taxon>Actomonas</taxon>
    </lineage>
</organism>